<feature type="transmembrane region" description="Helical" evidence="6">
    <location>
        <begin position="51"/>
        <end position="71"/>
    </location>
</feature>
<dbReference type="PANTHER" id="PTHR12483">
    <property type="entry name" value="SOLUTE CARRIER FAMILY 31 COPPER TRANSPORTERS"/>
    <property type="match status" value="1"/>
</dbReference>
<evidence type="ECO:0000256" key="5">
    <source>
        <dbReference type="ARBA" id="ARBA00023136"/>
    </source>
</evidence>
<reference evidence="8" key="1">
    <citation type="submission" date="2018-02" db="EMBL/GenBank/DDBJ databases">
        <authorList>
            <person name="Cohen D.B."/>
            <person name="Kent A.D."/>
        </authorList>
    </citation>
    <scope>NUCLEOTIDE SEQUENCE</scope>
</reference>
<gene>
    <name evidence="8" type="ORF">FSB_LOCUS35834</name>
</gene>
<evidence type="ECO:0000256" key="3">
    <source>
        <dbReference type="ARBA" id="ARBA00022796"/>
    </source>
</evidence>
<name>A0A2N9H787_FAGSY</name>
<keyword evidence="6" id="KW-0813">Transport</keyword>
<dbReference type="Pfam" id="PF04145">
    <property type="entry name" value="Ctr"/>
    <property type="match status" value="2"/>
</dbReference>
<evidence type="ECO:0000256" key="4">
    <source>
        <dbReference type="ARBA" id="ARBA00022989"/>
    </source>
</evidence>
<keyword evidence="6" id="KW-0406">Ion transport</keyword>
<dbReference type="GO" id="GO:0005886">
    <property type="term" value="C:plasma membrane"/>
    <property type="evidence" value="ECO:0007669"/>
    <property type="project" value="TreeGrafter"/>
</dbReference>
<evidence type="ECO:0000256" key="6">
    <source>
        <dbReference type="RuleBase" id="RU367022"/>
    </source>
</evidence>
<comment type="similarity">
    <text evidence="1 6">Belongs to the copper transporter (Ctr) (TC 1.A.56) family. SLC31A subfamily.</text>
</comment>
<evidence type="ECO:0000256" key="1">
    <source>
        <dbReference type="ARBA" id="ARBA00006921"/>
    </source>
</evidence>
<feature type="compositionally biased region" description="Polar residues" evidence="7">
    <location>
        <begin position="149"/>
        <end position="159"/>
    </location>
</feature>
<dbReference type="InterPro" id="IPR007274">
    <property type="entry name" value="Cop_transporter"/>
</dbReference>
<accession>A0A2N9H787</accession>
<keyword evidence="6" id="KW-0186">Copper</keyword>
<keyword evidence="5 6" id="KW-0472">Membrane</keyword>
<keyword evidence="3 6" id="KW-0187">Copper transport</keyword>
<dbReference type="AlphaFoldDB" id="A0A2N9H787"/>
<protein>
    <recommendedName>
        <fullName evidence="6">Copper transport protein</fullName>
    </recommendedName>
</protein>
<keyword evidence="4 6" id="KW-1133">Transmembrane helix</keyword>
<organism evidence="8">
    <name type="scientific">Fagus sylvatica</name>
    <name type="common">Beechnut</name>
    <dbReference type="NCBI Taxonomy" id="28930"/>
    <lineage>
        <taxon>Eukaryota</taxon>
        <taxon>Viridiplantae</taxon>
        <taxon>Streptophyta</taxon>
        <taxon>Embryophyta</taxon>
        <taxon>Tracheophyta</taxon>
        <taxon>Spermatophyta</taxon>
        <taxon>Magnoliopsida</taxon>
        <taxon>eudicotyledons</taxon>
        <taxon>Gunneridae</taxon>
        <taxon>Pentapetalae</taxon>
        <taxon>rosids</taxon>
        <taxon>fabids</taxon>
        <taxon>Fagales</taxon>
        <taxon>Fagaceae</taxon>
        <taxon>Fagus</taxon>
    </lineage>
</organism>
<dbReference type="GO" id="GO:0005375">
    <property type="term" value="F:copper ion transmembrane transporter activity"/>
    <property type="evidence" value="ECO:0007669"/>
    <property type="project" value="UniProtKB-UniRule"/>
</dbReference>
<evidence type="ECO:0000313" key="8">
    <source>
        <dbReference type="EMBL" id="SPD07952.1"/>
    </source>
</evidence>
<sequence length="159" mass="17069">MIMETVSHHNYGPYKAAARGAGHHKATMHMTFFWGHKAEVLFSGWPGNNSAMYALALAFVFVLAVLVEWLSYCKLIKPGTNDVVAGVMQTVMYTVRSGLAYMLMLAVMSFNGGVFLAAIAGHAVGFVIFGSRAFRKSSGSGCGSGSDSRTQTDLPSMKC</sequence>
<evidence type="ECO:0000256" key="2">
    <source>
        <dbReference type="ARBA" id="ARBA00022692"/>
    </source>
</evidence>
<feature type="region of interest" description="Disordered" evidence="7">
    <location>
        <begin position="136"/>
        <end position="159"/>
    </location>
</feature>
<dbReference type="PANTHER" id="PTHR12483:SF94">
    <property type="entry name" value="COPPER TRANSPORTER 4"/>
    <property type="match status" value="1"/>
</dbReference>
<comment type="subcellular location">
    <subcellularLocation>
        <location evidence="6">Membrane</location>
        <topology evidence="6">Multi-pass membrane protein</topology>
    </subcellularLocation>
</comment>
<dbReference type="EMBL" id="OIVN01002986">
    <property type="protein sequence ID" value="SPD07952.1"/>
    <property type="molecule type" value="Genomic_DNA"/>
</dbReference>
<evidence type="ECO:0000256" key="7">
    <source>
        <dbReference type="SAM" id="MobiDB-lite"/>
    </source>
</evidence>
<keyword evidence="2 6" id="KW-0812">Transmembrane</keyword>
<proteinExistence type="inferred from homology"/>